<proteinExistence type="predicted"/>
<protein>
    <submittedName>
        <fullName evidence="1">DUF1869 domain-containing protein</fullName>
    </submittedName>
</protein>
<dbReference type="EMBL" id="AAKZQX010000093">
    <property type="protein sequence ID" value="ECX6035907.1"/>
    <property type="molecule type" value="Genomic_DNA"/>
</dbReference>
<name>A0A619AI45_SALET</name>
<sequence length="115" mass="13081">MNNIEEHSVKHDKKGYELKIISCSGTETVVINSFELQGLYANDTVKHVLHKLTSNMNHKHDVMLSITNNSNGISVVRDYPSSVRLNDINHFVKEIKEIANIILGYEVGEEKIHHD</sequence>
<accession>A0A619AI45</accession>
<organism evidence="1">
    <name type="scientific">Salmonella enterica subsp. enterica serovar Panama</name>
    <dbReference type="NCBI Taxonomy" id="29472"/>
    <lineage>
        <taxon>Bacteria</taxon>
        <taxon>Pseudomonadati</taxon>
        <taxon>Pseudomonadota</taxon>
        <taxon>Gammaproteobacteria</taxon>
        <taxon>Enterobacterales</taxon>
        <taxon>Enterobacteriaceae</taxon>
        <taxon>Salmonella</taxon>
    </lineage>
</organism>
<evidence type="ECO:0000313" key="1">
    <source>
        <dbReference type="EMBL" id="ECX6035907.1"/>
    </source>
</evidence>
<dbReference type="InterPro" id="IPR015051">
    <property type="entry name" value="YoaG"/>
</dbReference>
<dbReference type="Pfam" id="PF08956">
    <property type="entry name" value="DUF1869"/>
    <property type="match status" value="1"/>
</dbReference>
<dbReference type="AlphaFoldDB" id="A0A619AI45"/>
<dbReference type="InterPro" id="IPR036489">
    <property type="entry name" value="YoaG_sf"/>
</dbReference>
<gene>
    <name evidence="1" type="ORF">ATT75_25125</name>
</gene>
<reference evidence="1" key="1">
    <citation type="submission" date="2018-07" db="EMBL/GenBank/DDBJ databases">
        <authorList>
            <consortium name="PulseNet: The National Subtyping Network for Foodborne Disease Surveillance"/>
            <person name="Tarr C.L."/>
            <person name="Trees E."/>
            <person name="Katz L.S."/>
            <person name="Carleton-Romer H.A."/>
            <person name="Stroika S."/>
            <person name="Kucerova Z."/>
            <person name="Roache K.F."/>
            <person name="Sabol A.L."/>
            <person name="Besser J."/>
            <person name="Gerner-Smidt P."/>
        </authorList>
    </citation>
    <scope>NUCLEOTIDE SEQUENCE</scope>
    <source>
        <strain evidence="1">PNUSAS001246</strain>
    </source>
</reference>
<comment type="caution">
    <text evidence="1">The sequence shown here is derived from an EMBL/GenBank/DDBJ whole genome shotgun (WGS) entry which is preliminary data.</text>
</comment>
<dbReference type="SUPFAM" id="SSF103063">
    <property type="entry name" value="Hypothetical protein YoaG"/>
    <property type="match status" value="1"/>
</dbReference>